<dbReference type="OrthoDB" id="4633952at2"/>
<protein>
    <submittedName>
        <fullName evidence="2">Tryptophanase</fullName>
    </submittedName>
</protein>
<reference evidence="1 3" key="1">
    <citation type="submission" date="2016-09" db="EMBL/GenBank/DDBJ databases">
        <title>genome sequences of unsequenced Mycobacteria.</title>
        <authorList>
            <person name="Greninger A.L."/>
            <person name="Jerome K.R."/>
            <person name="Mcnair B."/>
            <person name="Wallis C."/>
            <person name="Fang F."/>
        </authorList>
    </citation>
    <scope>NUCLEOTIDE SEQUENCE [LARGE SCALE GENOMIC DNA]</scope>
    <source>
        <strain evidence="1 3">BM1</strain>
    </source>
</reference>
<dbReference type="EMBL" id="MIJD01000526">
    <property type="protein sequence ID" value="OPE45239.1"/>
    <property type="molecule type" value="Genomic_DNA"/>
</dbReference>
<dbReference type="Proteomes" id="UP000191039">
    <property type="component" value="Unassembled WGS sequence"/>
</dbReference>
<proteinExistence type="predicted"/>
<reference evidence="2 4" key="2">
    <citation type="submission" date="2017-10" db="EMBL/GenBank/DDBJ databases">
        <title>The new phylogeny of genus Mycobacterium.</title>
        <authorList>
            <person name="Tortoli E."/>
            <person name="Trovato A."/>
            <person name="Cirillo D.M."/>
        </authorList>
    </citation>
    <scope>NUCLEOTIDE SEQUENCE [LARGE SCALE GENOMIC DNA]</scope>
    <source>
        <strain evidence="2 4">IP141170001</strain>
    </source>
</reference>
<dbReference type="EMBL" id="PDCR01000006">
    <property type="protein sequence ID" value="PEG55399.1"/>
    <property type="molecule type" value="Genomic_DNA"/>
</dbReference>
<accession>A0A1Q4HB14</accession>
<dbReference type="RefSeq" id="WP_073857557.1">
    <property type="nucleotide sequence ID" value="NZ_BAAATC010000014.1"/>
</dbReference>
<evidence type="ECO:0000313" key="1">
    <source>
        <dbReference type="EMBL" id="OPE45239.1"/>
    </source>
</evidence>
<sequence>MASASMTKVTESQLAWELADRVGARLSHEDRTAVFVDLGCGDFLSAIHRILHIVVQNQHRLPAMSLERLHIWSRIYGREPEYAPLLARVKKAPPR</sequence>
<dbReference type="AlphaFoldDB" id="A0A1Q4HB14"/>
<evidence type="ECO:0000313" key="2">
    <source>
        <dbReference type="EMBL" id="PEG55399.1"/>
    </source>
</evidence>
<organism evidence="2 4">
    <name type="scientific">Mycolicibacterium diernhoferi</name>
    <dbReference type="NCBI Taxonomy" id="1801"/>
    <lineage>
        <taxon>Bacteria</taxon>
        <taxon>Bacillati</taxon>
        <taxon>Actinomycetota</taxon>
        <taxon>Actinomycetes</taxon>
        <taxon>Mycobacteriales</taxon>
        <taxon>Mycobacteriaceae</taxon>
        <taxon>Mycolicibacterium</taxon>
    </lineage>
</organism>
<dbReference type="Proteomes" id="UP000220340">
    <property type="component" value="Unassembled WGS sequence"/>
</dbReference>
<evidence type="ECO:0000313" key="3">
    <source>
        <dbReference type="Proteomes" id="UP000191039"/>
    </source>
</evidence>
<dbReference type="STRING" id="1801.BRW64_17630"/>
<name>A0A1Q4HB14_9MYCO</name>
<gene>
    <name evidence="1" type="ORF">BV510_28705</name>
    <name evidence="2" type="ORF">CRI78_05630</name>
</gene>
<keyword evidence="4" id="KW-1185">Reference proteome</keyword>
<comment type="caution">
    <text evidence="2">The sequence shown here is derived from an EMBL/GenBank/DDBJ whole genome shotgun (WGS) entry which is preliminary data.</text>
</comment>
<evidence type="ECO:0000313" key="4">
    <source>
        <dbReference type="Proteomes" id="UP000220340"/>
    </source>
</evidence>